<keyword evidence="6" id="KW-1185">Reference proteome</keyword>
<dbReference type="Proteomes" id="UP000504637">
    <property type="component" value="Unplaced"/>
</dbReference>
<keyword evidence="2" id="KW-0285">Flavoprotein</keyword>
<proteinExistence type="inferred from homology"/>
<evidence type="ECO:0000256" key="1">
    <source>
        <dbReference type="ARBA" id="ARBA00009333"/>
    </source>
</evidence>
<dbReference type="PANTHER" id="PTHR48105">
    <property type="entry name" value="THIOREDOXIN REDUCTASE 1-RELATED-RELATED"/>
    <property type="match status" value="1"/>
</dbReference>
<keyword evidence="4" id="KW-0732">Signal</keyword>
<keyword evidence="3" id="KW-0560">Oxidoreductase</keyword>
<dbReference type="SUPFAM" id="SSF51905">
    <property type="entry name" value="FAD/NAD(P)-binding domain"/>
    <property type="match status" value="1"/>
</dbReference>
<reference evidence="7" key="3">
    <citation type="submission" date="2025-08" db="UniProtKB">
        <authorList>
            <consortium name="RefSeq"/>
        </authorList>
    </citation>
    <scope>IDENTIFICATION</scope>
    <source>
        <strain evidence="7">CBS 342.82</strain>
    </source>
</reference>
<dbReference type="GO" id="GO:0097237">
    <property type="term" value="P:cellular response to toxic substance"/>
    <property type="evidence" value="ECO:0007669"/>
    <property type="project" value="UniProtKB-ARBA"/>
</dbReference>
<dbReference type="PRINTS" id="PR00469">
    <property type="entry name" value="PNDRDTASEII"/>
</dbReference>
<feature type="signal peptide" evidence="4">
    <location>
        <begin position="1"/>
        <end position="17"/>
    </location>
</feature>
<evidence type="ECO:0000256" key="3">
    <source>
        <dbReference type="ARBA" id="ARBA00023002"/>
    </source>
</evidence>
<name>A0A6J3M0G9_9PEZI</name>
<dbReference type="Pfam" id="PF07992">
    <property type="entry name" value="Pyr_redox_2"/>
    <property type="match status" value="1"/>
</dbReference>
<dbReference type="GeneID" id="54363342"/>
<accession>A0A6J3M0G9</accession>
<dbReference type="RefSeq" id="XP_033457428.1">
    <property type="nucleotide sequence ID" value="XM_033605542.1"/>
</dbReference>
<dbReference type="GO" id="GO:0016491">
    <property type="term" value="F:oxidoreductase activity"/>
    <property type="evidence" value="ECO:0007669"/>
    <property type="project" value="UniProtKB-KW"/>
</dbReference>
<dbReference type="AlphaFoldDB" id="A0A6J3M0G9"/>
<sequence length="324" mass="35019">MLFDALILGAGPAGLSAALALGRVTRSALVLDSGVFRNAGVTAMHTVLSRDGTNPTEFRQISIEQIRKYPSIQFQHANVTSVAQVEVEAGYMGFQAVDSNNKTYFGRKLVLATGTEDVLPTNFEGYRENWPEHIYQCLFCDGFEQRDYPIGVLTFANPGYNNLALMALRFHPDVTIYTNGPPPTDNATAQALRIAQASKAKVDTRTVKRLINNGPGPENGITIEFQDGSNAKLGMLLHRPSTINRGQRFIDQLGLNMRDGSGEIVTDPVLAETSVKGCFAAGDTQELVKQVAVAMGSGVRVGAVVSMQLRNEEGARNLAASEKL</sequence>
<evidence type="ECO:0000313" key="7">
    <source>
        <dbReference type="RefSeq" id="XP_033457428.1"/>
    </source>
</evidence>
<protein>
    <submittedName>
        <fullName evidence="7">FAD/NAD(P)-binding domain-containing protein</fullName>
    </submittedName>
</protein>
<organism evidence="7">
    <name type="scientific">Dissoconium aciculare CBS 342.82</name>
    <dbReference type="NCBI Taxonomy" id="1314786"/>
    <lineage>
        <taxon>Eukaryota</taxon>
        <taxon>Fungi</taxon>
        <taxon>Dikarya</taxon>
        <taxon>Ascomycota</taxon>
        <taxon>Pezizomycotina</taxon>
        <taxon>Dothideomycetes</taxon>
        <taxon>Dothideomycetidae</taxon>
        <taxon>Mycosphaerellales</taxon>
        <taxon>Dissoconiaceae</taxon>
        <taxon>Dissoconium</taxon>
    </lineage>
</organism>
<gene>
    <name evidence="7" type="ORF">K489DRAFT_383193</name>
</gene>
<comment type="similarity">
    <text evidence="1">Belongs to the class-II pyridine nucleotide-disulfide oxidoreductase family.</text>
</comment>
<dbReference type="Gene3D" id="3.50.50.60">
    <property type="entry name" value="FAD/NAD(P)-binding domain"/>
    <property type="match status" value="3"/>
</dbReference>
<reference evidence="7" key="2">
    <citation type="submission" date="2020-04" db="EMBL/GenBank/DDBJ databases">
        <authorList>
            <consortium name="NCBI Genome Project"/>
        </authorList>
    </citation>
    <scope>NUCLEOTIDE SEQUENCE</scope>
    <source>
        <strain evidence="7">CBS 342.82</strain>
    </source>
</reference>
<evidence type="ECO:0000256" key="4">
    <source>
        <dbReference type="SAM" id="SignalP"/>
    </source>
</evidence>
<dbReference type="PRINTS" id="PR00368">
    <property type="entry name" value="FADPNR"/>
</dbReference>
<dbReference type="InterPro" id="IPR050097">
    <property type="entry name" value="Ferredoxin-NADP_redctase_2"/>
</dbReference>
<feature type="chain" id="PRO_5026737808" evidence="4">
    <location>
        <begin position="18"/>
        <end position="324"/>
    </location>
</feature>
<evidence type="ECO:0000256" key="2">
    <source>
        <dbReference type="ARBA" id="ARBA00022630"/>
    </source>
</evidence>
<dbReference type="InterPro" id="IPR023753">
    <property type="entry name" value="FAD/NAD-binding_dom"/>
</dbReference>
<evidence type="ECO:0000313" key="6">
    <source>
        <dbReference type="Proteomes" id="UP000504637"/>
    </source>
</evidence>
<feature type="domain" description="FAD/NAD(P)-binding" evidence="5">
    <location>
        <begin position="4"/>
        <end position="298"/>
    </location>
</feature>
<dbReference type="OrthoDB" id="10260355at2759"/>
<dbReference type="InterPro" id="IPR036188">
    <property type="entry name" value="FAD/NAD-bd_sf"/>
</dbReference>
<evidence type="ECO:0000259" key="5">
    <source>
        <dbReference type="Pfam" id="PF07992"/>
    </source>
</evidence>
<reference evidence="7" key="1">
    <citation type="submission" date="2020-01" db="EMBL/GenBank/DDBJ databases">
        <authorList>
            <consortium name="DOE Joint Genome Institute"/>
            <person name="Haridas S."/>
            <person name="Albert R."/>
            <person name="Binder M."/>
            <person name="Bloem J."/>
            <person name="Labutti K."/>
            <person name="Salamov A."/>
            <person name="Andreopoulos B."/>
            <person name="Baker S.E."/>
            <person name="Barry K."/>
            <person name="Bills G."/>
            <person name="Bluhm B.H."/>
            <person name="Cannon C."/>
            <person name="Castanera R."/>
            <person name="Culley D.E."/>
            <person name="Daum C."/>
            <person name="Ezra D."/>
            <person name="Gonzalez J.B."/>
            <person name="Henrissat B."/>
            <person name="Kuo A."/>
            <person name="Liang C."/>
            <person name="Lipzen A."/>
            <person name="Lutzoni F."/>
            <person name="Magnuson J."/>
            <person name="Mondo S."/>
            <person name="Nolan M."/>
            <person name="Ohm R."/>
            <person name="Pangilinan J."/>
            <person name="Park H.-J."/>
            <person name="Ramirez L."/>
            <person name="Alfaro M."/>
            <person name="Sun H."/>
            <person name="Tritt A."/>
            <person name="Yoshinaga Y."/>
            <person name="Zwiers L.-H."/>
            <person name="Turgeon B.G."/>
            <person name="Goodwin S.B."/>
            <person name="Spatafora J.W."/>
            <person name="Crous P.W."/>
            <person name="Grigoriev I.V."/>
        </authorList>
    </citation>
    <scope>NUCLEOTIDE SEQUENCE</scope>
    <source>
        <strain evidence="7">CBS 342.82</strain>
    </source>
</reference>